<dbReference type="InterPro" id="IPR012340">
    <property type="entry name" value="NA-bd_OB-fold"/>
</dbReference>
<feature type="compositionally biased region" description="Basic and acidic residues" evidence="16">
    <location>
        <begin position="457"/>
        <end position="466"/>
    </location>
</feature>
<evidence type="ECO:0000256" key="13">
    <source>
        <dbReference type="ARBA" id="ARBA00050524"/>
    </source>
</evidence>
<evidence type="ECO:0000313" key="18">
    <source>
        <dbReference type="EMBL" id="SER82050.1"/>
    </source>
</evidence>
<dbReference type="FunFam" id="2.40.50.140:FF:000066">
    <property type="entry name" value="Ribonuclease E"/>
    <property type="match status" value="1"/>
</dbReference>
<evidence type="ECO:0000256" key="2">
    <source>
        <dbReference type="ARBA" id="ARBA00001947"/>
    </source>
</evidence>
<dbReference type="InterPro" id="IPR019307">
    <property type="entry name" value="RNA-bd_AU-1/RNase_E/G"/>
</dbReference>
<dbReference type="EC" id="3.1.26.12" evidence="14"/>
<keyword evidence="9" id="KW-0378">Hydrolase</keyword>
<dbReference type="PROSITE" id="PS50126">
    <property type="entry name" value="S1"/>
    <property type="match status" value="1"/>
</dbReference>
<dbReference type="GO" id="GO:0005737">
    <property type="term" value="C:cytoplasm"/>
    <property type="evidence" value="ECO:0007669"/>
    <property type="project" value="UniProtKB-SubCell"/>
</dbReference>
<feature type="compositionally biased region" description="Basic residues" evidence="16">
    <location>
        <begin position="482"/>
        <end position="494"/>
    </location>
</feature>
<protein>
    <recommendedName>
        <fullName evidence="15">Ribonuclease E</fullName>
        <ecNumber evidence="14">3.1.26.12</ecNumber>
    </recommendedName>
</protein>
<name>A0A1H9SAL1_9ACTN</name>
<evidence type="ECO:0000259" key="17">
    <source>
        <dbReference type="PROSITE" id="PS50126"/>
    </source>
</evidence>
<dbReference type="GO" id="GO:0006397">
    <property type="term" value="P:mRNA processing"/>
    <property type="evidence" value="ECO:0007669"/>
    <property type="project" value="UniProtKB-KW"/>
</dbReference>
<evidence type="ECO:0000256" key="15">
    <source>
        <dbReference type="ARBA" id="ARBA00072999"/>
    </source>
</evidence>
<keyword evidence="7" id="KW-0819">tRNA processing</keyword>
<feature type="compositionally biased region" description="Polar residues" evidence="16">
    <location>
        <begin position="1"/>
        <end position="11"/>
    </location>
</feature>
<evidence type="ECO:0000256" key="11">
    <source>
        <dbReference type="ARBA" id="ARBA00022842"/>
    </source>
</evidence>
<dbReference type="GO" id="GO:0006364">
    <property type="term" value="P:rRNA processing"/>
    <property type="evidence" value="ECO:0007669"/>
    <property type="project" value="TreeGrafter"/>
</dbReference>
<keyword evidence="10" id="KW-0862">Zinc</keyword>
<evidence type="ECO:0000256" key="3">
    <source>
        <dbReference type="ARBA" id="ARBA00004496"/>
    </source>
</evidence>
<evidence type="ECO:0000256" key="4">
    <source>
        <dbReference type="ARBA" id="ARBA00005522"/>
    </source>
</evidence>
<keyword evidence="12" id="KW-0694">RNA-binding</keyword>
<dbReference type="PANTHER" id="PTHR30001">
    <property type="entry name" value="RIBONUCLEASE"/>
    <property type="match status" value="1"/>
</dbReference>
<feature type="region of interest" description="Disordered" evidence="16">
    <location>
        <begin position="1"/>
        <end position="494"/>
    </location>
</feature>
<evidence type="ECO:0000256" key="6">
    <source>
        <dbReference type="ARBA" id="ARBA00022664"/>
    </source>
</evidence>
<feature type="compositionally biased region" description="Acidic residues" evidence="16">
    <location>
        <begin position="391"/>
        <end position="418"/>
    </location>
</feature>
<dbReference type="NCBIfam" id="TIGR00757">
    <property type="entry name" value="RNaseEG"/>
    <property type="match status" value="1"/>
</dbReference>
<dbReference type="AlphaFoldDB" id="A0A1H9SAL1"/>
<dbReference type="CDD" id="cd04453">
    <property type="entry name" value="S1_RNase_E"/>
    <property type="match status" value="1"/>
</dbReference>
<gene>
    <name evidence="18" type="ORF">SAMN05443377_11230</name>
</gene>
<comment type="similarity">
    <text evidence="4">Belongs to the RNase E/G family.</text>
</comment>
<feature type="region of interest" description="Disordered" evidence="16">
    <location>
        <begin position="921"/>
        <end position="952"/>
    </location>
</feature>
<dbReference type="STRING" id="64702.SAMN05443377_11230"/>
<dbReference type="InterPro" id="IPR004659">
    <property type="entry name" value="RNase_E/G"/>
</dbReference>
<dbReference type="EMBL" id="FOGZ01000012">
    <property type="protein sequence ID" value="SER82050.1"/>
    <property type="molecule type" value="Genomic_DNA"/>
</dbReference>
<evidence type="ECO:0000256" key="1">
    <source>
        <dbReference type="ARBA" id="ARBA00001946"/>
    </source>
</evidence>
<feature type="compositionally biased region" description="Acidic residues" evidence="16">
    <location>
        <begin position="344"/>
        <end position="370"/>
    </location>
</feature>
<dbReference type="OrthoDB" id="9804278at2"/>
<feature type="compositionally biased region" description="Basic and acidic residues" evidence="16">
    <location>
        <begin position="242"/>
        <end position="253"/>
    </location>
</feature>
<accession>A0A1H9SAL1</accession>
<proteinExistence type="inferred from homology"/>
<reference evidence="18 19" key="1">
    <citation type="submission" date="2016-10" db="EMBL/GenBank/DDBJ databases">
        <authorList>
            <person name="de Groot N.N."/>
        </authorList>
    </citation>
    <scope>NUCLEOTIDE SEQUENCE [LARGE SCALE GENOMIC DNA]</scope>
    <source>
        <strain evidence="18 19">DSM 16859</strain>
    </source>
</reference>
<comment type="subcellular location">
    <subcellularLocation>
        <location evidence="3">Cytoplasm</location>
    </subcellularLocation>
</comment>
<feature type="compositionally biased region" description="Basic residues" evidence="16">
    <location>
        <begin position="374"/>
        <end position="387"/>
    </location>
</feature>
<feature type="compositionally biased region" description="Basic residues" evidence="16">
    <location>
        <begin position="429"/>
        <end position="438"/>
    </location>
</feature>
<evidence type="ECO:0000256" key="5">
    <source>
        <dbReference type="ARBA" id="ARBA00022490"/>
    </source>
</evidence>
<dbReference type="SMART" id="SM00316">
    <property type="entry name" value="S1"/>
    <property type="match status" value="1"/>
</dbReference>
<dbReference type="RefSeq" id="WP_091969477.1">
    <property type="nucleotide sequence ID" value="NZ_FOGZ01000012.1"/>
</dbReference>
<feature type="domain" description="S1 motif" evidence="17">
    <location>
        <begin position="549"/>
        <end position="632"/>
    </location>
</feature>
<dbReference type="Proteomes" id="UP000198815">
    <property type="component" value="Unassembled WGS sequence"/>
</dbReference>
<keyword evidence="5" id="KW-0963">Cytoplasm</keyword>
<dbReference type="GO" id="GO:0008033">
    <property type="term" value="P:tRNA processing"/>
    <property type="evidence" value="ECO:0007669"/>
    <property type="project" value="UniProtKB-KW"/>
</dbReference>
<dbReference type="GO" id="GO:0003723">
    <property type="term" value="F:RNA binding"/>
    <property type="evidence" value="ECO:0007669"/>
    <property type="project" value="UniProtKB-KW"/>
</dbReference>
<feature type="compositionally biased region" description="Basic residues" evidence="16">
    <location>
        <begin position="940"/>
        <end position="952"/>
    </location>
</feature>
<keyword evidence="6" id="KW-0507">mRNA processing</keyword>
<keyword evidence="8" id="KW-0479">Metal-binding</keyword>
<evidence type="ECO:0000256" key="16">
    <source>
        <dbReference type="SAM" id="MobiDB-lite"/>
    </source>
</evidence>
<dbReference type="GO" id="GO:0008995">
    <property type="term" value="F:ribonuclease E activity"/>
    <property type="evidence" value="ECO:0007669"/>
    <property type="project" value="UniProtKB-EC"/>
</dbReference>
<dbReference type="PANTHER" id="PTHR30001:SF0">
    <property type="entry name" value="RIBONUCLEASE G"/>
    <property type="match status" value="1"/>
</dbReference>
<evidence type="ECO:0000256" key="10">
    <source>
        <dbReference type="ARBA" id="ARBA00022833"/>
    </source>
</evidence>
<evidence type="ECO:0000256" key="12">
    <source>
        <dbReference type="ARBA" id="ARBA00022884"/>
    </source>
</evidence>
<feature type="compositionally biased region" description="Low complexity" evidence="16">
    <location>
        <begin position="74"/>
        <end position="101"/>
    </location>
</feature>
<evidence type="ECO:0000256" key="14">
    <source>
        <dbReference type="ARBA" id="ARBA00066879"/>
    </source>
</evidence>
<dbReference type="GO" id="GO:0046872">
    <property type="term" value="F:metal ion binding"/>
    <property type="evidence" value="ECO:0007669"/>
    <property type="project" value="UniProtKB-KW"/>
</dbReference>
<evidence type="ECO:0000256" key="7">
    <source>
        <dbReference type="ARBA" id="ARBA00022694"/>
    </source>
</evidence>
<dbReference type="Gene3D" id="2.40.50.140">
    <property type="entry name" value="Nucleic acid-binding proteins"/>
    <property type="match status" value="1"/>
</dbReference>
<evidence type="ECO:0000256" key="8">
    <source>
        <dbReference type="ARBA" id="ARBA00022723"/>
    </source>
</evidence>
<organism evidence="18 19">
    <name type="scientific">Propionibacterium cyclohexanicum</name>
    <dbReference type="NCBI Taxonomy" id="64702"/>
    <lineage>
        <taxon>Bacteria</taxon>
        <taxon>Bacillati</taxon>
        <taxon>Actinomycetota</taxon>
        <taxon>Actinomycetes</taxon>
        <taxon>Propionibacteriales</taxon>
        <taxon>Propionibacteriaceae</taxon>
        <taxon>Propionibacterium</taxon>
    </lineage>
</organism>
<evidence type="ECO:0000256" key="9">
    <source>
        <dbReference type="ARBA" id="ARBA00022801"/>
    </source>
</evidence>
<keyword evidence="19" id="KW-1185">Reference proteome</keyword>
<evidence type="ECO:0000313" key="19">
    <source>
        <dbReference type="Proteomes" id="UP000198815"/>
    </source>
</evidence>
<sequence length="952" mass="102451">MLDEATSTSSSEPDDGLPRPPRGRRAASRPAGPPEVFAGPSGTRPILDAPAGRHGEITAGESAPGLGSLDEDAGTNPTAGTTQTDTAATSTPDASTDAGAALAEPTRAGLTAHEAEPEPVTDDETHAGTTADAETHDETHAGTTADAEVVTDDGPSSQPVSGEHASSDSAGGSVDEPAGERAGDSAVEEDPVAAAIAAVMREVGPKRTRTRKAARTTAVRTSAHGEPANAVALSEEPQGQENSKEPDEPEAARPKRRRGQRRRVEPAPEAESMRSAPAEDVDSAIAEAEKSVRSRGRRRKTVQPGSPAQADEADIPADKEAVLESLVAAISGDETPAVSRPADEETPEETEEGPEETEEEESEPDSEDADSTPRRRHRRRGGRRRRRGADVGDEESEDEQPGSDKDETDETEEADPADQGDNAESAGSQHRRRRRRRRHSDETTGAEEDGSDSLAPRLHESGHNLADEVTGIEGSTRLEAKRQRRKQGRAAGRRRAPILTEAEFLARRESVDRKMIIRQREDYTQLAVLEDGVLVEHYVDRKASTSLIGNIYLGKVQNVLPSMEAAFIDIGRGRNAVLYAGEVNWDAMENPGGAHTIQSALTPGQTLLVQVSKDPIGAKGARLTAHISLPGRYVVYSPDGHLSGISRKLSDAERHRLKSIVNGAVDESASVIVRTAAEGATEEALHQDVERLKAQWAVIQKKASSGNAPQQLYAEPDLTLRIVRDLFTEDFSELVVAGNGGPEDAFETIDGYVEHVAGSLRERLHRWDPEKGDPFSEYRIDEQISKALERKVFLPSGGSLVIDRTEAMNVIDVNTGKFIGSGGNLEETVTKNNLEAAEEIVRQMRLRDLGGIIVVDFIDMVLPANRELLLRRLVECLGRDRTRHQVSEVTSLGLVQMTRKRIGTGLAEAFTEECEACGGRGYVRHDEPVESQAPADGGDRHRKGSHRSRGGK</sequence>
<comment type="catalytic activity">
    <reaction evidence="13">
        <text>Endonucleolytic cleavage of single-stranded RNA in A- and U-rich regions.</text>
        <dbReference type="EC" id="3.1.26.12"/>
    </reaction>
</comment>
<dbReference type="InterPro" id="IPR003029">
    <property type="entry name" value="S1_domain"/>
</dbReference>
<dbReference type="Pfam" id="PF10150">
    <property type="entry name" value="RNase_E_G"/>
    <property type="match status" value="1"/>
</dbReference>
<comment type="cofactor">
    <cofactor evidence="2">
        <name>Zn(2+)</name>
        <dbReference type="ChEBI" id="CHEBI:29105"/>
    </cofactor>
</comment>
<keyword evidence="11" id="KW-0460">Magnesium</keyword>
<comment type="cofactor">
    <cofactor evidence="1">
        <name>Mg(2+)</name>
        <dbReference type="ChEBI" id="CHEBI:18420"/>
    </cofactor>
</comment>
<dbReference type="SUPFAM" id="SSF50249">
    <property type="entry name" value="Nucleic acid-binding proteins"/>
    <property type="match status" value="1"/>
</dbReference>